<dbReference type="EMBL" id="JAIOUQ010000003">
    <property type="protein sequence ID" value="MBZ2164819.1"/>
    <property type="molecule type" value="Genomic_DNA"/>
</dbReference>
<feature type="transmembrane region" description="Helical" evidence="1">
    <location>
        <begin position="118"/>
        <end position="142"/>
    </location>
</feature>
<feature type="transmembrane region" description="Helical" evidence="1">
    <location>
        <begin position="174"/>
        <end position="197"/>
    </location>
</feature>
<keyword evidence="1" id="KW-1133">Transmembrane helix</keyword>
<gene>
    <name evidence="2" type="ORF">K8N75_01960</name>
</gene>
<sequence length="242" mass="26992">MDIGDVISDSLRYPSSDWIKVVILGVLFIISFFIIPLFLAMGYMFRVIKASLAGVEELPSFDEWGEMFVDGIKLFLVYLIYSLPALIIGLFSIISLWSSIWSLNYVTQMSGNTFTPEMVVSIFGGTALVGLVVAGIYVLIIYPIMAVAIGNMAYYNGELSAAFRFGEIFSTISLIGWVDLIIWYIVMIIIGIAIGFIGSILGIIPLLGWIIIIFIVYPYSYLFYARAIAWLYSSAFGEEYEA</sequence>
<dbReference type="Pfam" id="PF13197">
    <property type="entry name" value="DUF4013"/>
    <property type="match status" value="1"/>
</dbReference>
<feature type="transmembrane region" description="Helical" evidence="1">
    <location>
        <begin position="75"/>
        <end position="98"/>
    </location>
</feature>
<evidence type="ECO:0000313" key="3">
    <source>
        <dbReference type="Proteomes" id="UP000825933"/>
    </source>
</evidence>
<accession>A0A8T5UVX5</accession>
<comment type="caution">
    <text evidence="2">The sequence shown here is derived from an EMBL/GenBank/DDBJ whole genome shotgun (WGS) entry which is preliminary data.</text>
</comment>
<organism evidence="2 3">
    <name type="scientific">Methanobacterium spitsbergense</name>
    <dbReference type="NCBI Taxonomy" id="2874285"/>
    <lineage>
        <taxon>Archaea</taxon>
        <taxon>Methanobacteriati</taxon>
        <taxon>Methanobacteriota</taxon>
        <taxon>Methanomada group</taxon>
        <taxon>Methanobacteria</taxon>
        <taxon>Methanobacteriales</taxon>
        <taxon>Methanobacteriaceae</taxon>
        <taxon>Methanobacterium</taxon>
    </lineage>
</organism>
<keyword evidence="1" id="KW-0472">Membrane</keyword>
<dbReference type="PRINTS" id="PR00173">
    <property type="entry name" value="EDTRNSPORT"/>
</dbReference>
<proteinExistence type="predicted"/>
<protein>
    <submittedName>
        <fullName evidence="2">DUF4013 domain-containing protein</fullName>
    </submittedName>
</protein>
<dbReference type="Proteomes" id="UP000825933">
    <property type="component" value="Unassembled WGS sequence"/>
</dbReference>
<keyword evidence="3" id="KW-1185">Reference proteome</keyword>
<dbReference type="InterPro" id="IPR025098">
    <property type="entry name" value="DUF4013"/>
</dbReference>
<feature type="transmembrane region" description="Helical" evidence="1">
    <location>
        <begin position="18"/>
        <end position="39"/>
    </location>
</feature>
<evidence type="ECO:0000313" key="2">
    <source>
        <dbReference type="EMBL" id="MBZ2164819.1"/>
    </source>
</evidence>
<evidence type="ECO:0000256" key="1">
    <source>
        <dbReference type="SAM" id="Phobius"/>
    </source>
</evidence>
<dbReference type="AlphaFoldDB" id="A0A8T5UVX5"/>
<name>A0A8T5UVX5_9EURY</name>
<feature type="transmembrane region" description="Helical" evidence="1">
    <location>
        <begin position="203"/>
        <end position="224"/>
    </location>
</feature>
<dbReference type="RefSeq" id="WP_223790482.1">
    <property type="nucleotide sequence ID" value="NZ_JAIOUQ010000003.1"/>
</dbReference>
<reference evidence="3" key="1">
    <citation type="journal article" date="2022" name="Microbiol. Resour. Announc.">
        <title>Draft Genome Sequence of a Methanogenic Archaeon from West Spitsbergen Permafrost.</title>
        <authorList>
            <person name="Trubitsyn V."/>
            <person name="Rivkina E."/>
            <person name="Shcherbakova V."/>
        </authorList>
    </citation>
    <scope>NUCLEOTIDE SEQUENCE [LARGE SCALE GENOMIC DNA]</scope>
    <source>
        <strain evidence="3">VT</strain>
    </source>
</reference>
<keyword evidence="1" id="KW-0812">Transmembrane</keyword>